<organism evidence="1 2">
    <name type="scientific">Desulfonema magnum</name>
    <dbReference type="NCBI Taxonomy" id="45655"/>
    <lineage>
        <taxon>Bacteria</taxon>
        <taxon>Pseudomonadati</taxon>
        <taxon>Thermodesulfobacteriota</taxon>
        <taxon>Desulfobacteria</taxon>
        <taxon>Desulfobacterales</taxon>
        <taxon>Desulfococcaceae</taxon>
        <taxon>Desulfonema</taxon>
    </lineage>
</organism>
<proteinExistence type="predicted"/>
<evidence type="ECO:0000313" key="2">
    <source>
        <dbReference type="Proteomes" id="UP000663722"/>
    </source>
</evidence>
<dbReference type="KEGG" id="dmm:dnm_036283"/>
<dbReference type="AlphaFoldDB" id="A0A975BM83"/>
<dbReference type="Proteomes" id="UP000663722">
    <property type="component" value="Chromosome"/>
</dbReference>
<reference evidence="1" key="1">
    <citation type="journal article" date="2021" name="Microb. Physiol.">
        <title>Proteogenomic Insights into the Physiology of Marine, Sulfate-Reducing, Filamentous Desulfonema limicola and Desulfonema magnum.</title>
        <authorList>
            <person name="Schnaars V."/>
            <person name="Wohlbrand L."/>
            <person name="Scheve S."/>
            <person name="Hinrichs C."/>
            <person name="Reinhardt R."/>
            <person name="Rabus R."/>
        </authorList>
    </citation>
    <scope>NUCLEOTIDE SEQUENCE</scope>
    <source>
        <strain evidence="1">4be13</strain>
    </source>
</reference>
<dbReference type="EMBL" id="CP061800">
    <property type="protein sequence ID" value="QTA87595.1"/>
    <property type="molecule type" value="Genomic_DNA"/>
</dbReference>
<name>A0A975BM83_9BACT</name>
<sequence>MTRMANLVIRTAEQTGFPCYVAPDAYFSAGPAFLTFKDTVNENGEQSVHLITRAKNNYVGYFVPEDSSKKNFRKKTR</sequence>
<protein>
    <recommendedName>
        <fullName evidence="3">Transposase IS701-like DDE domain-containing protein</fullName>
    </recommendedName>
</protein>
<keyword evidence="2" id="KW-1185">Reference proteome</keyword>
<gene>
    <name evidence="1" type="ORF">dnm_036283</name>
</gene>
<accession>A0A975BM83</accession>
<evidence type="ECO:0008006" key="3">
    <source>
        <dbReference type="Google" id="ProtNLM"/>
    </source>
</evidence>
<evidence type="ECO:0000313" key="1">
    <source>
        <dbReference type="EMBL" id="QTA87595.1"/>
    </source>
</evidence>